<feature type="domain" description="PAS" evidence="2">
    <location>
        <begin position="401"/>
        <end position="461"/>
    </location>
</feature>
<keyword evidence="1" id="KW-0812">Transmembrane</keyword>
<dbReference type="PROSITE" id="PS50924">
    <property type="entry name" value="MHYT"/>
    <property type="match status" value="1"/>
</dbReference>
<dbReference type="PROSITE" id="PS50112">
    <property type="entry name" value="PAS"/>
    <property type="match status" value="2"/>
</dbReference>
<dbReference type="Gene3D" id="3.30.450.20">
    <property type="entry name" value="PAS domain"/>
    <property type="match status" value="2"/>
</dbReference>
<dbReference type="SUPFAM" id="SSF55785">
    <property type="entry name" value="PYP-like sensor domain (PAS domain)"/>
    <property type="match status" value="2"/>
</dbReference>
<dbReference type="InterPro" id="IPR013767">
    <property type="entry name" value="PAS_fold"/>
</dbReference>
<dbReference type="InterPro" id="IPR035965">
    <property type="entry name" value="PAS-like_dom_sf"/>
</dbReference>
<sequence>MSFFDGLSSLFISDVSNISLVQGQYDSWLVVLSVLVAASASFFALRLAETARNITLDRYRYVAQFSGAVILAGGIWSMHFIGMLAFTMPHPMAYDLSLTILSLFPALIAGFIVIKSLARNESTFPAILRSGIFVGVGIGAMHYIGMAAMDMPLTLKYNPYLFLISIFVAVCLAVVALVSRSAMRKYFPNMSSIRIKMIAAVIMGCAIAGMHYTGMAAAYFIDSAPNSTVHIDVDDRYIGYVVAAFSMIIFVMAVSVSAQLRYRQMLVDIRSSEGRLKAILETATDGLLTINGCGIIQEVNPAALRIFGWSQAELLGQSIKVLMLDESDPNYDSLLSDYFNPAKSTVLGHTNETWVKHKSGRLFPIQLGVGRIESDDGEPLYIAYVSDISARKEMEERVLKSEERLSSLIRNMPGVSFRCMLDQNWTPLFVSEAIHELHGYSASEFLEQGHDFGGWIHPDDK</sequence>
<dbReference type="PROSITE" id="PS50113">
    <property type="entry name" value="PAC"/>
    <property type="match status" value="1"/>
</dbReference>
<feature type="transmembrane region" description="Helical" evidence="1">
    <location>
        <begin position="92"/>
        <end position="114"/>
    </location>
</feature>
<dbReference type="OrthoDB" id="9810730at2"/>
<dbReference type="PANTHER" id="PTHR35152">
    <property type="entry name" value="DOMAIN SIGNALLING PROTEIN, PUTATIVE (AFU_ORTHOLOGUE AFUA_5G11310)-RELATED"/>
    <property type="match status" value="1"/>
</dbReference>
<name>A0A370U9K5_9GAMM</name>
<feature type="transmembrane region" description="Helical" evidence="1">
    <location>
        <begin position="61"/>
        <end position="86"/>
    </location>
</feature>
<dbReference type="GO" id="GO:0016020">
    <property type="term" value="C:membrane"/>
    <property type="evidence" value="ECO:0007669"/>
    <property type="project" value="UniProtKB-UniRule"/>
</dbReference>
<feature type="domain" description="MHYT" evidence="4">
    <location>
        <begin position="25"/>
        <end position="221"/>
    </location>
</feature>
<feature type="transmembrane region" description="Helical" evidence="1">
    <location>
        <begin position="157"/>
        <end position="178"/>
    </location>
</feature>
<dbReference type="NCBIfam" id="TIGR00229">
    <property type="entry name" value="sensory_box"/>
    <property type="match status" value="1"/>
</dbReference>
<keyword evidence="6" id="KW-1185">Reference proteome</keyword>
<dbReference type="Proteomes" id="UP000254326">
    <property type="component" value="Unassembled WGS sequence"/>
</dbReference>
<gene>
    <name evidence="5" type="ORF">DN730_08710</name>
</gene>
<comment type="caution">
    <text evidence="5">The sequence shown here is derived from an EMBL/GenBank/DDBJ whole genome shotgun (WGS) entry which is preliminary data.</text>
</comment>
<feature type="domain" description="PAS" evidence="2">
    <location>
        <begin position="272"/>
        <end position="328"/>
    </location>
</feature>
<feature type="transmembrane region" description="Helical" evidence="1">
    <location>
        <begin position="126"/>
        <end position="145"/>
    </location>
</feature>
<reference evidence="5 6" key="1">
    <citation type="submission" date="2018-06" db="EMBL/GenBank/DDBJ databases">
        <title>Marinomonas sp. YLB-05 draft genome sequence.</title>
        <authorList>
            <person name="Yu L."/>
            <person name="Tang X."/>
        </authorList>
    </citation>
    <scope>NUCLEOTIDE SEQUENCE [LARGE SCALE GENOMIC DNA]</scope>
    <source>
        <strain evidence="5 6">YLB-05</strain>
    </source>
</reference>
<keyword evidence="1" id="KW-0472">Membrane</keyword>
<feature type="transmembrane region" description="Helical" evidence="1">
    <location>
        <begin position="237"/>
        <end position="260"/>
    </location>
</feature>
<dbReference type="InterPro" id="IPR000700">
    <property type="entry name" value="PAS-assoc_C"/>
</dbReference>
<dbReference type="Pfam" id="PF00989">
    <property type="entry name" value="PAS"/>
    <property type="match status" value="1"/>
</dbReference>
<dbReference type="SMART" id="SM00091">
    <property type="entry name" value="PAS"/>
    <property type="match status" value="2"/>
</dbReference>
<evidence type="ECO:0000313" key="5">
    <source>
        <dbReference type="EMBL" id="RDL44469.1"/>
    </source>
</evidence>
<evidence type="ECO:0008006" key="7">
    <source>
        <dbReference type="Google" id="ProtNLM"/>
    </source>
</evidence>
<dbReference type="InterPro" id="IPR005330">
    <property type="entry name" value="MHYT_dom"/>
</dbReference>
<feature type="transmembrane region" description="Helical" evidence="1">
    <location>
        <begin position="28"/>
        <end position="49"/>
    </location>
</feature>
<evidence type="ECO:0000313" key="6">
    <source>
        <dbReference type="Proteomes" id="UP000254326"/>
    </source>
</evidence>
<evidence type="ECO:0000256" key="1">
    <source>
        <dbReference type="PROSITE-ProRule" id="PRU00244"/>
    </source>
</evidence>
<proteinExistence type="predicted"/>
<dbReference type="InterPro" id="IPR000014">
    <property type="entry name" value="PAS"/>
</dbReference>
<accession>A0A370U9K5</accession>
<feature type="transmembrane region" description="Helical" evidence="1">
    <location>
        <begin position="198"/>
        <end position="221"/>
    </location>
</feature>
<dbReference type="Pfam" id="PF03707">
    <property type="entry name" value="MHYT"/>
    <property type="match status" value="2"/>
</dbReference>
<feature type="domain" description="PAC" evidence="3">
    <location>
        <begin position="349"/>
        <end position="400"/>
    </location>
</feature>
<dbReference type="GO" id="GO:0006355">
    <property type="term" value="P:regulation of DNA-templated transcription"/>
    <property type="evidence" value="ECO:0007669"/>
    <property type="project" value="InterPro"/>
</dbReference>
<dbReference type="RefSeq" id="WP_115467732.1">
    <property type="nucleotide sequence ID" value="NZ_QKRA01000003.1"/>
</dbReference>
<dbReference type="EMBL" id="QKRA01000003">
    <property type="protein sequence ID" value="RDL44469.1"/>
    <property type="molecule type" value="Genomic_DNA"/>
</dbReference>
<evidence type="ECO:0000259" key="3">
    <source>
        <dbReference type="PROSITE" id="PS50113"/>
    </source>
</evidence>
<dbReference type="PANTHER" id="PTHR35152:SF1">
    <property type="entry name" value="DOMAIN SIGNALLING PROTEIN, PUTATIVE (AFU_ORTHOLOGUE AFUA_5G11310)-RELATED"/>
    <property type="match status" value="1"/>
</dbReference>
<dbReference type="CDD" id="cd00130">
    <property type="entry name" value="PAS"/>
    <property type="match status" value="1"/>
</dbReference>
<organism evidence="5 6">
    <name type="scientific">Marinomonas piezotolerans</name>
    <dbReference type="NCBI Taxonomy" id="2213058"/>
    <lineage>
        <taxon>Bacteria</taxon>
        <taxon>Pseudomonadati</taxon>
        <taxon>Pseudomonadota</taxon>
        <taxon>Gammaproteobacteria</taxon>
        <taxon>Oceanospirillales</taxon>
        <taxon>Oceanospirillaceae</taxon>
        <taxon>Marinomonas</taxon>
    </lineage>
</organism>
<evidence type="ECO:0000259" key="4">
    <source>
        <dbReference type="PROSITE" id="PS50924"/>
    </source>
</evidence>
<protein>
    <recommendedName>
        <fullName evidence="7">PAS domain S-box protein</fullName>
    </recommendedName>
</protein>
<dbReference type="AlphaFoldDB" id="A0A370U9K5"/>
<evidence type="ECO:0000259" key="2">
    <source>
        <dbReference type="PROSITE" id="PS50112"/>
    </source>
</evidence>
<keyword evidence="1" id="KW-1133">Transmembrane helix</keyword>